<dbReference type="InterPro" id="IPR005790">
    <property type="entry name" value="DNA_polIII_delta"/>
</dbReference>
<evidence type="ECO:0000256" key="2">
    <source>
        <dbReference type="ARBA" id="ARBA00022695"/>
    </source>
</evidence>
<evidence type="ECO:0008006" key="7">
    <source>
        <dbReference type="Google" id="ProtNLM"/>
    </source>
</evidence>
<dbReference type="AlphaFoldDB" id="A0A7Z0PGC6"/>
<accession>A0A7Z0PGC6</accession>
<gene>
    <name evidence="5" type="ORF">HP397_05505</name>
</gene>
<keyword evidence="4" id="KW-0239">DNA-directed DNA polymerase</keyword>
<dbReference type="NCBIfam" id="TIGR01128">
    <property type="entry name" value="holA"/>
    <property type="match status" value="1"/>
</dbReference>
<dbReference type="GO" id="GO:0003887">
    <property type="term" value="F:DNA-directed DNA polymerase activity"/>
    <property type="evidence" value="ECO:0007669"/>
    <property type="project" value="UniProtKB-KW"/>
</dbReference>
<comment type="caution">
    <text evidence="5">The sequence shown here is derived from an EMBL/GenBank/DDBJ whole genome shotgun (WGS) entry which is preliminary data.</text>
</comment>
<evidence type="ECO:0000256" key="4">
    <source>
        <dbReference type="ARBA" id="ARBA00022932"/>
    </source>
</evidence>
<reference evidence="5 6" key="1">
    <citation type="submission" date="2020-05" db="EMBL/GenBank/DDBJ databases">
        <title>Streptobacillus felis strain LHL191014123.</title>
        <authorList>
            <person name="Fawzy A."/>
            <person name="Rau J."/>
            <person name="Risse K."/>
            <person name="Schauerte N."/>
            <person name="Geiger C."/>
            <person name="Blom J."/>
            <person name="Imirzalioglu C."/>
            <person name="Falgenhauer J."/>
            <person name="Bach A."/>
            <person name="Herden C."/>
            <person name="Eisenberg T."/>
        </authorList>
    </citation>
    <scope>NUCLEOTIDE SEQUENCE [LARGE SCALE GENOMIC DNA]</scope>
    <source>
        <strain evidence="5 6">LHL191014123</strain>
    </source>
</reference>
<dbReference type="Proteomes" id="UP000526184">
    <property type="component" value="Unassembled WGS sequence"/>
</dbReference>
<protein>
    <recommendedName>
        <fullName evidence="7">DNA polymerase III delta N-terminal domain-containing protein</fullName>
    </recommendedName>
</protein>
<proteinExistence type="predicted"/>
<sequence length="295" mass="34467">MNYFITGQSSRKIYIDKILNDSSKNKLFFDENTVSSFLSELNAGSLFSEPTILILKNANKIKDINNVIKNVNANNFNNKDVIIDFETNKENKKIKDSLINFEIYEVYDEKKNKNLLIKYIQENLKCNHMDANNLLDIIGNEYYALKNEVSKIVNYLNGDNFSFNDVKPILSKNTNFFIFNLTEDILNKKNIEFPLKEHMALLASLTNDLEILYKLSTLGIDRISYDNFKNNYSNHILFENYSPYYVFKKIQFLKNYNSKRILELLNLSFETDNKIKSGLLPLEDGVETFILELLK</sequence>
<dbReference type="PANTHER" id="PTHR34388:SF1">
    <property type="entry name" value="DNA POLYMERASE III SUBUNIT DELTA"/>
    <property type="match status" value="1"/>
</dbReference>
<name>A0A7Z0PGC6_9FUSO</name>
<dbReference type="RefSeq" id="WP_180136279.1">
    <property type="nucleotide sequence ID" value="NZ_JABMKT010000029.1"/>
</dbReference>
<evidence type="ECO:0000313" key="6">
    <source>
        <dbReference type="Proteomes" id="UP000526184"/>
    </source>
</evidence>
<keyword evidence="6" id="KW-1185">Reference proteome</keyword>
<keyword evidence="1" id="KW-0808">Transferase</keyword>
<evidence type="ECO:0000313" key="5">
    <source>
        <dbReference type="EMBL" id="NYV28261.1"/>
    </source>
</evidence>
<organism evidence="5 6">
    <name type="scientific">Streptobacillus felis</name>
    <dbReference type="NCBI Taxonomy" id="1384509"/>
    <lineage>
        <taxon>Bacteria</taxon>
        <taxon>Fusobacteriati</taxon>
        <taxon>Fusobacteriota</taxon>
        <taxon>Fusobacteriia</taxon>
        <taxon>Fusobacteriales</taxon>
        <taxon>Leptotrichiaceae</taxon>
        <taxon>Streptobacillus</taxon>
    </lineage>
</organism>
<keyword evidence="2" id="KW-0548">Nucleotidyltransferase</keyword>
<evidence type="ECO:0000256" key="1">
    <source>
        <dbReference type="ARBA" id="ARBA00022679"/>
    </source>
</evidence>
<dbReference type="PANTHER" id="PTHR34388">
    <property type="entry name" value="DNA POLYMERASE III SUBUNIT DELTA"/>
    <property type="match status" value="1"/>
</dbReference>
<dbReference type="GO" id="GO:0009360">
    <property type="term" value="C:DNA polymerase III complex"/>
    <property type="evidence" value="ECO:0007669"/>
    <property type="project" value="TreeGrafter"/>
</dbReference>
<dbReference type="GO" id="GO:0003677">
    <property type="term" value="F:DNA binding"/>
    <property type="evidence" value="ECO:0007669"/>
    <property type="project" value="InterPro"/>
</dbReference>
<dbReference type="EMBL" id="JABMKT010000029">
    <property type="protein sequence ID" value="NYV28261.1"/>
    <property type="molecule type" value="Genomic_DNA"/>
</dbReference>
<evidence type="ECO:0000256" key="3">
    <source>
        <dbReference type="ARBA" id="ARBA00022705"/>
    </source>
</evidence>
<dbReference type="Gene3D" id="1.20.272.10">
    <property type="match status" value="1"/>
</dbReference>
<keyword evidence="3" id="KW-0235">DNA replication</keyword>
<dbReference type="GO" id="GO:0006261">
    <property type="term" value="P:DNA-templated DNA replication"/>
    <property type="evidence" value="ECO:0007669"/>
    <property type="project" value="TreeGrafter"/>
</dbReference>